<dbReference type="CDD" id="cd06170">
    <property type="entry name" value="LuxR_C_like"/>
    <property type="match status" value="1"/>
</dbReference>
<reference evidence="5 6" key="1">
    <citation type="submission" date="2016-10" db="EMBL/GenBank/DDBJ databases">
        <authorList>
            <person name="de Groot N.N."/>
        </authorList>
    </citation>
    <scope>NUCLEOTIDE SEQUENCE [LARGE SCALE GENOMIC DNA]</scope>
    <source>
        <strain evidence="5 6">DSM 6793</strain>
    </source>
</reference>
<dbReference type="Gene3D" id="1.10.10.10">
    <property type="entry name" value="Winged helix-like DNA-binding domain superfamily/Winged helix DNA-binding domain"/>
    <property type="match status" value="1"/>
</dbReference>
<evidence type="ECO:0000313" key="5">
    <source>
        <dbReference type="EMBL" id="SFC99364.1"/>
    </source>
</evidence>
<dbReference type="InterPro" id="IPR016032">
    <property type="entry name" value="Sig_transdc_resp-reg_C-effctor"/>
</dbReference>
<dbReference type="InterPro" id="IPR000792">
    <property type="entry name" value="Tscrpt_reg_LuxR_C"/>
</dbReference>
<accession>A0A1I1NNU3</accession>
<dbReference type="GO" id="GO:0006355">
    <property type="term" value="P:regulation of DNA-templated transcription"/>
    <property type="evidence" value="ECO:0007669"/>
    <property type="project" value="InterPro"/>
</dbReference>
<evidence type="ECO:0000256" key="1">
    <source>
        <dbReference type="ARBA" id="ARBA00023125"/>
    </source>
</evidence>
<evidence type="ECO:0000256" key="2">
    <source>
        <dbReference type="PROSITE-ProRule" id="PRU00169"/>
    </source>
</evidence>
<keyword evidence="2" id="KW-0597">Phosphoprotein</keyword>
<dbReference type="PRINTS" id="PR00038">
    <property type="entry name" value="HTHLUXR"/>
</dbReference>
<dbReference type="Gene3D" id="3.40.50.2300">
    <property type="match status" value="1"/>
</dbReference>
<dbReference type="PROSITE" id="PS50110">
    <property type="entry name" value="RESPONSE_REGULATORY"/>
    <property type="match status" value="1"/>
</dbReference>
<feature type="modified residue" description="4-aspartylphosphate" evidence="2">
    <location>
        <position position="61"/>
    </location>
</feature>
<dbReference type="Pfam" id="PF00072">
    <property type="entry name" value="Response_reg"/>
    <property type="match status" value="1"/>
</dbReference>
<evidence type="ECO:0000259" key="4">
    <source>
        <dbReference type="PROSITE" id="PS50110"/>
    </source>
</evidence>
<dbReference type="InterPro" id="IPR039420">
    <property type="entry name" value="WalR-like"/>
</dbReference>
<protein>
    <submittedName>
        <fullName evidence="5">DNA-binding response regulator, NarL/FixJ family, contains REC and HTH domains</fullName>
    </submittedName>
</protein>
<gene>
    <name evidence="5" type="ORF">SAMN05421780_11723</name>
</gene>
<dbReference type="InterPro" id="IPR011006">
    <property type="entry name" value="CheY-like_superfamily"/>
</dbReference>
<dbReference type="STRING" id="927664.SAMN05421780_11723"/>
<dbReference type="GO" id="GO:0003677">
    <property type="term" value="F:DNA binding"/>
    <property type="evidence" value="ECO:0007669"/>
    <property type="project" value="UniProtKB-KW"/>
</dbReference>
<dbReference type="GO" id="GO:0000160">
    <property type="term" value="P:phosphorelay signal transduction system"/>
    <property type="evidence" value="ECO:0007669"/>
    <property type="project" value="InterPro"/>
</dbReference>
<proteinExistence type="predicted"/>
<feature type="domain" description="Response regulatory" evidence="4">
    <location>
        <begin position="10"/>
        <end position="126"/>
    </location>
</feature>
<dbReference type="InterPro" id="IPR036388">
    <property type="entry name" value="WH-like_DNA-bd_sf"/>
</dbReference>
<dbReference type="PANTHER" id="PTHR43214">
    <property type="entry name" value="TWO-COMPONENT RESPONSE REGULATOR"/>
    <property type="match status" value="1"/>
</dbReference>
<evidence type="ECO:0000313" key="6">
    <source>
        <dbReference type="Proteomes" id="UP000199514"/>
    </source>
</evidence>
<dbReference type="PANTHER" id="PTHR43214:SF17">
    <property type="entry name" value="TRANSCRIPTIONAL REGULATORY PROTEIN RCSB"/>
    <property type="match status" value="1"/>
</dbReference>
<keyword evidence="6" id="KW-1185">Reference proteome</keyword>
<dbReference type="SUPFAM" id="SSF46894">
    <property type="entry name" value="C-terminal effector domain of the bipartite response regulators"/>
    <property type="match status" value="1"/>
</dbReference>
<name>A0A1I1NNU3_9BACT</name>
<dbReference type="EMBL" id="FOLE01000017">
    <property type="protein sequence ID" value="SFC99364.1"/>
    <property type="molecule type" value="Genomic_DNA"/>
</dbReference>
<dbReference type="Proteomes" id="UP000199514">
    <property type="component" value="Unassembled WGS sequence"/>
</dbReference>
<dbReference type="AlphaFoldDB" id="A0A1I1NNU3"/>
<dbReference type="SUPFAM" id="SSF52172">
    <property type="entry name" value="CheY-like"/>
    <property type="match status" value="1"/>
</dbReference>
<dbReference type="SMART" id="SM00421">
    <property type="entry name" value="HTH_LUXR"/>
    <property type="match status" value="1"/>
</dbReference>
<evidence type="ECO:0000259" key="3">
    <source>
        <dbReference type="PROSITE" id="PS50043"/>
    </source>
</evidence>
<dbReference type="SMART" id="SM00448">
    <property type="entry name" value="REC"/>
    <property type="match status" value="1"/>
</dbReference>
<dbReference type="PROSITE" id="PS50043">
    <property type="entry name" value="HTH_LUXR_2"/>
    <property type="match status" value="1"/>
</dbReference>
<organism evidence="5 6">
    <name type="scientific">Flexibacter flexilis DSM 6793</name>
    <dbReference type="NCBI Taxonomy" id="927664"/>
    <lineage>
        <taxon>Bacteria</taxon>
        <taxon>Pseudomonadati</taxon>
        <taxon>Bacteroidota</taxon>
        <taxon>Cytophagia</taxon>
        <taxon>Cytophagales</taxon>
        <taxon>Flexibacteraceae</taxon>
        <taxon>Flexibacter</taxon>
    </lineage>
</organism>
<dbReference type="InterPro" id="IPR001789">
    <property type="entry name" value="Sig_transdc_resp-reg_receiver"/>
</dbReference>
<dbReference type="Pfam" id="PF00196">
    <property type="entry name" value="GerE"/>
    <property type="match status" value="1"/>
</dbReference>
<keyword evidence="1 5" id="KW-0238">DNA-binding</keyword>
<sequence length="206" mass="23814">MLTQKYRNMNIILFDDHQFVLDSISTFLRAKGAHVIGTYTHKNTVIETIKNNKEIDLLISDVLTDEEIGLSLFEEIQKMKLPLKVVAYSSIHSDFVKQFLFEYGVMAFVNKKEPLEKLWEAIELVYLNERYKKQYTPEIVPPQLTPKEHEIARYLAKGLASKEIALLTNTSVNTINNQKSHLLAKFDCTNSTELALRLLQMGYLKM</sequence>
<feature type="domain" description="HTH luxR-type" evidence="3">
    <location>
        <begin position="137"/>
        <end position="202"/>
    </location>
</feature>